<evidence type="ECO:0000313" key="2">
    <source>
        <dbReference type="Proteomes" id="UP000076623"/>
    </source>
</evidence>
<dbReference type="RefSeq" id="WP_066391209.1">
    <property type="nucleotide sequence ID" value="NZ_CP015378.1"/>
</dbReference>
<keyword evidence="2" id="KW-1185">Reference proteome</keyword>
<proteinExistence type="predicted"/>
<dbReference type="EMBL" id="CP015378">
    <property type="protein sequence ID" value="ANC75836.1"/>
    <property type="molecule type" value="Genomic_DNA"/>
</dbReference>
<gene>
    <name evidence="1" type="ORF">ABE65_002900</name>
</gene>
<dbReference type="KEGG" id="fpn:ABE65_002900"/>
<accession>A0A160IJF4</accession>
<dbReference type="AlphaFoldDB" id="A0A160IJF4"/>
<evidence type="ECO:0000313" key="1">
    <source>
        <dbReference type="EMBL" id="ANC75836.1"/>
    </source>
</evidence>
<protein>
    <submittedName>
        <fullName evidence="1">Uncharacterized protein</fullName>
    </submittedName>
</protein>
<reference evidence="1 2" key="1">
    <citation type="submission" date="2016-04" db="EMBL/GenBank/DDBJ databases">
        <title>Complete genome sequence of Fictibacillus phosphorivorans G25-29, a strain toxic to nematodes.</title>
        <authorList>
            <person name="Zheng Z."/>
        </authorList>
    </citation>
    <scope>NUCLEOTIDE SEQUENCE [LARGE SCALE GENOMIC DNA]</scope>
    <source>
        <strain evidence="1 2">G25-29</strain>
    </source>
</reference>
<dbReference type="STRING" id="1221500.ABE65_002900"/>
<name>A0A160IJF4_9BACL</name>
<dbReference type="OrthoDB" id="2454561at2"/>
<sequence>MSKKEKRWRRVYFLLYLLIYGLVAPLSLILFFIGEESFPFFIIPVVLALPAMKHNHIQKIREKEEMRA</sequence>
<organism evidence="1 2">
    <name type="scientific">Fictibacillus phosphorivorans</name>
    <dbReference type="NCBI Taxonomy" id="1221500"/>
    <lineage>
        <taxon>Bacteria</taxon>
        <taxon>Bacillati</taxon>
        <taxon>Bacillota</taxon>
        <taxon>Bacilli</taxon>
        <taxon>Bacillales</taxon>
        <taxon>Fictibacillaceae</taxon>
        <taxon>Fictibacillus</taxon>
    </lineage>
</organism>
<dbReference type="Proteomes" id="UP000076623">
    <property type="component" value="Chromosome"/>
</dbReference>